<dbReference type="SUPFAM" id="SSF57424">
    <property type="entry name" value="LDL receptor-like module"/>
    <property type="match status" value="1"/>
</dbReference>
<dbReference type="SUPFAM" id="SSF141480">
    <property type="entry name" value="Extracellular hemoglobin linker subunit, receptor domain"/>
    <property type="match status" value="1"/>
</dbReference>
<dbReference type="InterPro" id="IPR002172">
    <property type="entry name" value="LDrepeatLR_classA_rpt"/>
</dbReference>
<evidence type="ECO:0000259" key="4">
    <source>
        <dbReference type="Pfam" id="PF16915"/>
    </source>
</evidence>
<dbReference type="CDD" id="cd11673">
    <property type="entry name" value="hemoglobin_linker_C"/>
    <property type="match status" value="1"/>
</dbReference>
<dbReference type="PROSITE" id="PS50068">
    <property type="entry name" value="LDLRA_2"/>
    <property type="match status" value="1"/>
</dbReference>
<keyword evidence="3" id="KW-0732">Signal</keyword>
<dbReference type="CDD" id="cd00112">
    <property type="entry name" value="LDLa"/>
    <property type="match status" value="1"/>
</dbReference>
<dbReference type="InterPro" id="IPR036055">
    <property type="entry name" value="LDL_receptor-like_sf"/>
</dbReference>
<name>Q760P8_MACDE</name>
<feature type="signal peptide" evidence="3">
    <location>
        <begin position="1"/>
        <end position="16"/>
    </location>
</feature>
<evidence type="ECO:0000313" key="5">
    <source>
        <dbReference type="EMBL" id="BAC82449.1"/>
    </source>
</evidence>
<comment type="caution">
    <text evidence="2">Lacks conserved residue(s) required for the propagation of feature annotation.</text>
</comment>
<dbReference type="InterPro" id="IPR023415">
    <property type="entry name" value="LDLR_class-A_CS"/>
</dbReference>
<organism evidence="5">
    <name type="scientific">Macrobdella decora</name>
    <name type="common">North American leech</name>
    <dbReference type="NCBI Taxonomy" id="6405"/>
    <lineage>
        <taxon>Eukaryota</taxon>
        <taxon>Metazoa</taxon>
        <taxon>Spiralia</taxon>
        <taxon>Lophotrochozoa</taxon>
        <taxon>Annelida</taxon>
        <taxon>Clitellata</taxon>
        <taxon>Hirudinea</taxon>
        <taxon>Hirudinida</taxon>
        <taxon>Hirudiniformes</taxon>
        <taxon>Hirudinidae</taxon>
        <taxon>Macrobdella</taxon>
    </lineage>
</organism>
<dbReference type="Pfam" id="PF16915">
    <property type="entry name" value="Eryth_link_C"/>
    <property type="match status" value="1"/>
</dbReference>
<proteinExistence type="evidence at transcript level"/>
<sequence length="229" mass="26193">MWKLLALCAFVAAINGSDLEDFKLKLRGGLLLHVDKGLEKLEKQLEKHSKFHPDDIYQALAQRVQDAEEHCEYGYFQCGGNYLQCLDSVKVCDGVKDCFNGHDEDADVCYKEFLAPGTQFSLRLSWTSCENWADKHYDVHLRQLHRSKTFAGNADVVVDLVSQDHQHRLVLKGRYTYGKKELLLLSDHPKLKGYQFVCDFFDGKKGRAKCYIETKSSLFPCGTGFLLEK</sequence>
<dbReference type="Gene3D" id="2.40.128.620">
    <property type="match status" value="1"/>
</dbReference>
<evidence type="ECO:0000256" key="3">
    <source>
        <dbReference type="SAM" id="SignalP"/>
    </source>
</evidence>
<dbReference type="SMART" id="SM00192">
    <property type="entry name" value="LDLa"/>
    <property type="match status" value="1"/>
</dbReference>
<gene>
    <name evidence="5" type="primary">HbL1</name>
</gene>
<dbReference type="PROSITE" id="PS01209">
    <property type="entry name" value="LDLRA_1"/>
    <property type="match status" value="1"/>
</dbReference>
<feature type="domain" description="Annelid erythrocruorin linker subunit C-terminal" evidence="4">
    <location>
        <begin position="114"/>
        <end position="229"/>
    </location>
</feature>
<dbReference type="InterPro" id="IPR036153">
    <property type="entry name" value="Eryth_link_C_sf"/>
</dbReference>
<feature type="chain" id="PRO_5004285768" evidence="3">
    <location>
        <begin position="17"/>
        <end position="229"/>
    </location>
</feature>
<protein>
    <submittedName>
        <fullName evidence="5">Hemoglobin, linker chain 1</fullName>
    </submittedName>
</protein>
<dbReference type="InterPro" id="IPR031639">
    <property type="entry name" value="Eryth_link_C"/>
</dbReference>
<evidence type="ECO:0000256" key="2">
    <source>
        <dbReference type="PROSITE-ProRule" id="PRU00124"/>
    </source>
</evidence>
<evidence type="ECO:0000256" key="1">
    <source>
        <dbReference type="ARBA" id="ARBA00023157"/>
    </source>
</evidence>
<reference evidence="5" key="1">
    <citation type="journal article" date="2003" name="J. Protein Chem.">
        <title>Globin and linker sequences of the giant extracellular hemoglobin from the leech Macrobdella decora.</title>
        <authorList>
            <person name="Suzuki T."/>
            <person name="Vinogradov S."/>
        </authorList>
    </citation>
    <scope>NUCLEOTIDE SEQUENCE</scope>
</reference>
<dbReference type="AlphaFoldDB" id="Q760P8"/>
<accession>Q760P8</accession>
<keyword evidence="1" id="KW-1015">Disulfide bond</keyword>
<dbReference type="EMBL" id="AB118642">
    <property type="protein sequence ID" value="BAC82449.1"/>
    <property type="molecule type" value="mRNA"/>
</dbReference>